<proteinExistence type="predicted"/>
<name>A0A6J6D3W7_9ZZZZ</name>
<gene>
    <name evidence="1" type="ORF">UFOPK1619_00223</name>
</gene>
<dbReference type="Gene3D" id="3.90.190.10">
    <property type="entry name" value="Protein tyrosine phosphatase superfamily"/>
    <property type="match status" value="1"/>
</dbReference>
<dbReference type="InterPro" id="IPR029021">
    <property type="entry name" value="Prot-tyrosine_phosphatase-like"/>
</dbReference>
<organism evidence="1">
    <name type="scientific">freshwater metagenome</name>
    <dbReference type="NCBI Taxonomy" id="449393"/>
    <lineage>
        <taxon>unclassified sequences</taxon>
        <taxon>metagenomes</taxon>
        <taxon>ecological metagenomes</taxon>
    </lineage>
</organism>
<dbReference type="EMBL" id="CAEZTI010000024">
    <property type="protein sequence ID" value="CAB4558442.1"/>
    <property type="molecule type" value="Genomic_DNA"/>
</dbReference>
<evidence type="ECO:0000313" key="1">
    <source>
        <dbReference type="EMBL" id="CAB4558442.1"/>
    </source>
</evidence>
<sequence>MTTYEIPLNSLDLPRRPLDPVAWWRRVCFVTDRIAMSGGISPVHTTALKQLQEWEAAGITDYMPVHIEFDEQVFIEENSSIRVHHIGVDDDLRQRDPAWFDAIRETADELLADEDVVLMVTCWVGCNRGPSATLAILLSQGWDVLPALRAIRSARPIAATIYAPDAAAWWVQRNGGSQSEMTEAMQEVRDWFNRHPLDAGWVIDRIHYAN</sequence>
<protein>
    <submittedName>
        <fullName evidence="1">Unannotated protein</fullName>
    </submittedName>
</protein>
<dbReference type="SUPFAM" id="SSF52799">
    <property type="entry name" value="(Phosphotyrosine protein) phosphatases II"/>
    <property type="match status" value="1"/>
</dbReference>
<dbReference type="AlphaFoldDB" id="A0A6J6D3W7"/>
<reference evidence="1" key="1">
    <citation type="submission" date="2020-05" db="EMBL/GenBank/DDBJ databases">
        <authorList>
            <person name="Chiriac C."/>
            <person name="Salcher M."/>
            <person name="Ghai R."/>
            <person name="Kavagutti S V."/>
        </authorList>
    </citation>
    <scope>NUCLEOTIDE SEQUENCE</scope>
</reference>
<accession>A0A6J6D3W7</accession>